<sequence>MLSIAFRGRPSSVLSLTNNHLSGCGLIQSFSSCQIHAARRISTEGELVAMSPAMRWYYRNMEVPDLRERWAANRRSKSADYRLKMRSLNSKAYAQYLDKKTKREAFKVHEAKPEVYARKYMARWLRNLSVNPREALWWQEIEEPEKFVCHSCYTKDGLAAAMLKGHENLINHTRMPWPKPDQRRQSDRPQPEREHPEQSTTNSEETRVAKQPDPKKQHPEVSHKEYLALAYAHQRGAGERYVPFLNVLEEVLEDSITSDEAATRVSAFVLSQEDFLSIYSGVLSMIIGAAQLLSDQRDLFKLADLVLALSRLPDVRNESNETLRLYHEPKTYTIAPQEVITVDNGKIWCGLPSFSTELGDSMRDPTAYINDGVPEHIAEQQWTNQNTFAAYVIFNTASSSYSFDYLYTFAFRCIADSLEWDARTEQGMFSGYEIATYCGRQALGFAGPLWRAYWEDDGDRDEEDGINAITEARWLWWARRLNGLGQSNIIDEEAKAMAVICAEMIRRWVAEDEMAHQG</sequence>
<accession>A0A9N8PH92</accession>
<feature type="compositionally biased region" description="Basic and acidic residues" evidence="1">
    <location>
        <begin position="180"/>
        <end position="197"/>
    </location>
</feature>
<dbReference type="Proteomes" id="UP000716446">
    <property type="component" value="Unassembled WGS sequence"/>
</dbReference>
<dbReference type="AlphaFoldDB" id="A0A9N8PH92"/>
<evidence type="ECO:0000256" key="1">
    <source>
        <dbReference type="SAM" id="MobiDB-lite"/>
    </source>
</evidence>
<comment type="caution">
    <text evidence="2">The sequence shown here is derived from an EMBL/GenBank/DDBJ whole genome shotgun (WGS) entry which is preliminary data.</text>
</comment>
<organism evidence="2 3">
    <name type="scientific">Aureobasidium vineae</name>
    <dbReference type="NCBI Taxonomy" id="2773715"/>
    <lineage>
        <taxon>Eukaryota</taxon>
        <taxon>Fungi</taxon>
        <taxon>Dikarya</taxon>
        <taxon>Ascomycota</taxon>
        <taxon>Pezizomycotina</taxon>
        <taxon>Dothideomycetes</taxon>
        <taxon>Dothideomycetidae</taxon>
        <taxon>Dothideales</taxon>
        <taxon>Saccotheciaceae</taxon>
        <taxon>Aureobasidium</taxon>
    </lineage>
</organism>
<feature type="non-terminal residue" evidence="2">
    <location>
        <position position="1"/>
    </location>
</feature>
<feature type="compositionally biased region" description="Basic and acidic residues" evidence="1">
    <location>
        <begin position="204"/>
        <end position="222"/>
    </location>
</feature>
<dbReference type="EMBL" id="CAIJEN010000016">
    <property type="protein sequence ID" value="CAD0096190.1"/>
    <property type="molecule type" value="Genomic_DNA"/>
</dbReference>
<proteinExistence type="predicted"/>
<dbReference type="PROSITE" id="PS51257">
    <property type="entry name" value="PROKAR_LIPOPROTEIN"/>
    <property type="match status" value="1"/>
</dbReference>
<name>A0A9N8PH92_9PEZI</name>
<protein>
    <submittedName>
        <fullName evidence="2">Uncharacterized protein</fullName>
    </submittedName>
</protein>
<gene>
    <name evidence="2" type="ORF">AWRI4619_LOCUS9252</name>
</gene>
<evidence type="ECO:0000313" key="3">
    <source>
        <dbReference type="Proteomes" id="UP000716446"/>
    </source>
</evidence>
<reference evidence="2" key="1">
    <citation type="submission" date="2020-06" db="EMBL/GenBank/DDBJ databases">
        <authorList>
            <person name="Onetto C."/>
        </authorList>
    </citation>
    <scope>NUCLEOTIDE SEQUENCE</scope>
</reference>
<keyword evidence="3" id="KW-1185">Reference proteome</keyword>
<feature type="region of interest" description="Disordered" evidence="1">
    <location>
        <begin position="171"/>
        <end position="222"/>
    </location>
</feature>
<evidence type="ECO:0000313" key="2">
    <source>
        <dbReference type="EMBL" id="CAD0096190.1"/>
    </source>
</evidence>